<feature type="transmembrane region" description="Helical" evidence="1">
    <location>
        <begin position="285"/>
        <end position="305"/>
    </location>
</feature>
<keyword evidence="1" id="KW-0812">Transmembrane</keyword>
<evidence type="ECO:0000256" key="1">
    <source>
        <dbReference type="SAM" id="Phobius"/>
    </source>
</evidence>
<dbReference type="Proteomes" id="UP001164743">
    <property type="component" value="Chromosome 12A"/>
</dbReference>
<sequence length="453" mass="51310">MKRTRGLGHDIMLGGLPAGADPFAHISHLTARRFTPRLPQSAIILLAVFLVFHILIAAFNLVILIFPYVGKAKRQLWTFKKLYIYDRSGEKLYSTPLYLVNAGVLMSVSQLLSSATTQVYILMHIRMNLSEHYSLRCQFIPVLGLVFIFDTYSYWSMAHCFLALYYSNKNFAVKPKRLSWLRSPRSINIFFLIFPISVTVTTIIVITRMSMVYHDLQVQTTSLRATLAQGSLLWKQLELPGHSTEEIASLSSQLTTVQSGLGSLLEQTGTLVSNLLERFNSIRSIMLFFILATSLVFVLSFWKLAQKYKSRDNPPTELISKGDLSDSWHAQSNSQHISVRSHVSPTSLTLFQTLQSDPQFLRLTIRAFATSLGMLVALVFWVLAIFKSIDMMMDPFWHGVATWLPTVSGTWTAIPVAWQSWRLYLDQNPGTVDLTYKLEETPSTIEHPQTASS</sequence>
<keyword evidence="3" id="KW-1185">Reference proteome</keyword>
<keyword evidence="1" id="KW-1133">Transmembrane helix</keyword>
<feature type="transmembrane region" description="Helical" evidence="1">
    <location>
        <begin position="142"/>
        <end position="166"/>
    </location>
</feature>
<keyword evidence="1" id="KW-0472">Membrane</keyword>
<proteinExistence type="predicted"/>
<reference evidence="2" key="1">
    <citation type="submission" date="2022-10" db="EMBL/GenBank/DDBJ databases">
        <title>Puccinia triticina Genome sequencing and assembly.</title>
        <authorList>
            <person name="Li C."/>
        </authorList>
    </citation>
    <scope>NUCLEOTIDE SEQUENCE</scope>
    <source>
        <strain evidence="2">Pt15</strain>
    </source>
</reference>
<dbReference type="RefSeq" id="XP_053025631.1">
    <property type="nucleotide sequence ID" value="XM_053162221.1"/>
</dbReference>
<feature type="transmembrane region" description="Helical" evidence="1">
    <location>
        <begin position="363"/>
        <end position="386"/>
    </location>
</feature>
<evidence type="ECO:0000313" key="2">
    <source>
        <dbReference type="EMBL" id="WAQ90076.1"/>
    </source>
</evidence>
<dbReference type="GeneID" id="77803115"/>
<dbReference type="EMBL" id="CP110432">
    <property type="protein sequence ID" value="WAQ90076.1"/>
    <property type="molecule type" value="Genomic_DNA"/>
</dbReference>
<evidence type="ECO:0000313" key="3">
    <source>
        <dbReference type="Proteomes" id="UP001164743"/>
    </source>
</evidence>
<protein>
    <submittedName>
        <fullName evidence="2">Uncharacterized protein</fullName>
    </submittedName>
</protein>
<feature type="transmembrane region" description="Helical" evidence="1">
    <location>
        <begin position="186"/>
        <end position="206"/>
    </location>
</feature>
<accession>A0ABY7CXY9</accession>
<feature type="transmembrane region" description="Helical" evidence="1">
    <location>
        <begin position="42"/>
        <end position="69"/>
    </location>
</feature>
<gene>
    <name evidence="2" type="ORF">PtA15_12A61</name>
</gene>
<name>A0ABY7CXY9_9BASI</name>
<organism evidence="2 3">
    <name type="scientific">Puccinia triticina</name>
    <dbReference type="NCBI Taxonomy" id="208348"/>
    <lineage>
        <taxon>Eukaryota</taxon>
        <taxon>Fungi</taxon>
        <taxon>Dikarya</taxon>
        <taxon>Basidiomycota</taxon>
        <taxon>Pucciniomycotina</taxon>
        <taxon>Pucciniomycetes</taxon>
        <taxon>Pucciniales</taxon>
        <taxon>Pucciniaceae</taxon>
        <taxon>Puccinia</taxon>
    </lineage>
</organism>